<keyword evidence="3" id="KW-0378">Hydrolase</keyword>
<organism evidence="3 4">
    <name type="scientific">Marinicrinis lubricantis</name>
    <dbReference type="NCBI Taxonomy" id="2086470"/>
    <lineage>
        <taxon>Bacteria</taxon>
        <taxon>Bacillati</taxon>
        <taxon>Bacillota</taxon>
        <taxon>Bacilli</taxon>
        <taxon>Bacillales</taxon>
        <taxon>Paenibacillaceae</taxon>
    </lineage>
</organism>
<dbReference type="EMBL" id="JBHSQV010000033">
    <property type="protein sequence ID" value="MFC5985902.1"/>
    <property type="molecule type" value="Genomic_DNA"/>
</dbReference>
<dbReference type="InterPro" id="IPR029058">
    <property type="entry name" value="AB_hydrolase_fold"/>
</dbReference>
<evidence type="ECO:0000313" key="3">
    <source>
        <dbReference type="EMBL" id="MFC5985902.1"/>
    </source>
</evidence>
<comment type="caution">
    <text evidence="3">The sequence shown here is derived from an EMBL/GenBank/DDBJ whole genome shotgun (WGS) entry which is preliminary data.</text>
</comment>
<dbReference type="InterPro" id="IPR050261">
    <property type="entry name" value="FrsA_esterase"/>
</dbReference>
<dbReference type="Gene3D" id="3.40.50.1820">
    <property type="entry name" value="alpha/beta hydrolase"/>
    <property type="match status" value="1"/>
</dbReference>
<feature type="domain" description="AB hydrolase-1" evidence="2">
    <location>
        <begin position="128"/>
        <end position="303"/>
    </location>
</feature>
<dbReference type="PANTHER" id="PTHR22946">
    <property type="entry name" value="DIENELACTONE HYDROLASE DOMAIN-CONTAINING PROTEIN-RELATED"/>
    <property type="match status" value="1"/>
</dbReference>
<dbReference type="Pfam" id="PF12697">
    <property type="entry name" value="Abhydrolase_6"/>
    <property type="match status" value="1"/>
</dbReference>
<evidence type="ECO:0000259" key="2">
    <source>
        <dbReference type="Pfam" id="PF12697"/>
    </source>
</evidence>
<name>A0ABW1ILI6_9BACL</name>
<sequence>MTYSLLQLQKEGIPRLLDGIETCEAWEQKRSQLHLNWIKTIGGLPERREVQYAVRTRIDEGDHVRLNIVYSTSDDDEVTAYLLIPAKRNHSKNNFKSPAVLALHPTAAEGKEDVATMSGRENRQYGLELVRRGYVVLAPDCITAGERIYPGNEPYFTAPFYEKYPQWTAVGKMIFDHLHGLDILCSLPYVDEHRIGAIGHSLGGYNALFAAAVDTRITAIVTSCGFSTFTGDPDPYRWGQRDWFSHFPLISESLKIGMVPFEFHEIAALAAPAAWFNWSGTKDPIFPHWPSYMEALNDLQDLYQFLGVADQFMALCGACGHDFPPAIREMAYRFLDKQLEIK</sequence>
<evidence type="ECO:0000313" key="4">
    <source>
        <dbReference type="Proteomes" id="UP001596250"/>
    </source>
</evidence>
<dbReference type="EC" id="3.1.-.-" evidence="3"/>
<gene>
    <name evidence="3" type="ORF">ACFPXP_05585</name>
</gene>
<dbReference type="InterPro" id="IPR000073">
    <property type="entry name" value="AB_hydrolase_1"/>
</dbReference>
<reference evidence="4" key="1">
    <citation type="journal article" date="2019" name="Int. J. Syst. Evol. Microbiol.">
        <title>The Global Catalogue of Microorganisms (GCM) 10K type strain sequencing project: providing services to taxonomists for standard genome sequencing and annotation.</title>
        <authorList>
            <consortium name="The Broad Institute Genomics Platform"/>
            <consortium name="The Broad Institute Genome Sequencing Center for Infectious Disease"/>
            <person name="Wu L."/>
            <person name="Ma J."/>
        </authorList>
    </citation>
    <scope>NUCLEOTIDE SEQUENCE [LARGE SCALE GENOMIC DNA]</scope>
    <source>
        <strain evidence="4">CCM 8749</strain>
    </source>
</reference>
<dbReference type="RefSeq" id="WP_379893196.1">
    <property type="nucleotide sequence ID" value="NZ_CBCSCT010000031.1"/>
</dbReference>
<proteinExistence type="inferred from homology"/>
<keyword evidence="4" id="KW-1185">Reference proteome</keyword>
<dbReference type="Proteomes" id="UP001596250">
    <property type="component" value="Unassembled WGS sequence"/>
</dbReference>
<protein>
    <submittedName>
        <fullName evidence="3">Dienelactone hydrolase family protein</fullName>
        <ecNumber evidence="3">3.1.-.-</ecNumber>
    </submittedName>
</protein>
<dbReference type="GO" id="GO:0016787">
    <property type="term" value="F:hydrolase activity"/>
    <property type="evidence" value="ECO:0007669"/>
    <property type="project" value="UniProtKB-KW"/>
</dbReference>
<comment type="similarity">
    <text evidence="1">Belongs to the AB hydrolase superfamily. FUS2 hydrolase family.</text>
</comment>
<evidence type="ECO:0000256" key="1">
    <source>
        <dbReference type="ARBA" id="ARBA00038115"/>
    </source>
</evidence>
<dbReference type="SUPFAM" id="SSF53474">
    <property type="entry name" value="alpha/beta-Hydrolases"/>
    <property type="match status" value="1"/>
</dbReference>
<accession>A0ABW1ILI6</accession>